<sequence>MGGGEWQEKQVSGTVLRGRGGLAQTLESVKPLQLRKTAFKTNLSDKDEPKLLKILKDVSLLWALLQEIGRTEGVHEAQEEGEDFSPQFHPDNARQLGGVGGEEDMCTEREQNNGEQRYAVTLMNGSSHRSH</sequence>
<comment type="caution">
    <text evidence="2">The sequence shown here is derived from an EMBL/GenBank/DDBJ whole genome shotgun (WGS) entry which is preliminary data.</text>
</comment>
<name>A0A9N7YIH1_PLEPL</name>
<evidence type="ECO:0000256" key="1">
    <source>
        <dbReference type="SAM" id="MobiDB-lite"/>
    </source>
</evidence>
<evidence type="ECO:0000313" key="2">
    <source>
        <dbReference type="EMBL" id="CAB1426858.1"/>
    </source>
</evidence>
<dbReference type="Proteomes" id="UP001153269">
    <property type="component" value="Unassembled WGS sequence"/>
</dbReference>
<dbReference type="AlphaFoldDB" id="A0A9N7YIH1"/>
<accession>A0A9N7YIH1</accession>
<dbReference type="EMBL" id="CADEAL010000923">
    <property type="protein sequence ID" value="CAB1426858.1"/>
    <property type="molecule type" value="Genomic_DNA"/>
</dbReference>
<organism evidence="2 3">
    <name type="scientific">Pleuronectes platessa</name>
    <name type="common">European plaice</name>
    <dbReference type="NCBI Taxonomy" id="8262"/>
    <lineage>
        <taxon>Eukaryota</taxon>
        <taxon>Metazoa</taxon>
        <taxon>Chordata</taxon>
        <taxon>Craniata</taxon>
        <taxon>Vertebrata</taxon>
        <taxon>Euteleostomi</taxon>
        <taxon>Actinopterygii</taxon>
        <taxon>Neopterygii</taxon>
        <taxon>Teleostei</taxon>
        <taxon>Neoteleostei</taxon>
        <taxon>Acanthomorphata</taxon>
        <taxon>Carangaria</taxon>
        <taxon>Pleuronectiformes</taxon>
        <taxon>Pleuronectoidei</taxon>
        <taxon>Pleuronectidae</taxon>
        <taxon>Pleuronectes</taxon>
    </lineage>
</organism>
<feature type="region of interest" description="Disordered" evidence="1">
    <location>
        <begin position="73"/>
        <end position="131"/>
    </location>
</feature>
<keyword evidence="3" id="KW-1185">Reference proteome</keyword>
<protein>
    <submittedName>
        <fullName evidence="2">Uncharacterized protein</fullName>
    </submittedName>
</protein>
<reference evidence="2" key="1">
    <citation type="submission" date="2020-03" db="EMBL/GenBank/DDBJ databases">
        <authorList>
            <person name="Weist P."/>
        </authorList>
    </citation>
    <scope>NUCLEOTIDE SEQUENCE</scope>
</reference>
<proteinExistence type="predicted"/>
<gene>
    <name evidence="2" type="ORF">PLEPLA_LOCUS14796</name>
</gene>
<evidence type="ECO:0000313" key="3">
    <source>
        <dbReference type="Proteomes" id="UP001153269"/>
    </source>
</evidence>